<evidence type="ECO:0000313" key="4">
    <source>
        <dbReference type="EMBL" id="VIO55222.1"/>
    </source>
</evidence>
<dbReference type="PANTHER" id="PTHR37534">
    <property type="entry name" value="TRANSCRIPTIONAL ACTIVATOR PROTEIN UGA3"/>
    <property type="match status" value="1"/>
</dbReference>
<evidence type="ECO:0000256" key="1">
    <source>
        <dbReference type="ARBA" id="ARBA00023242"/>
    </source>
</evidence>
<sequence>MTFRSNSELFRVRRLVLPIFLRLKVLGMSSSSPVADRRKARSKNGCLTCRIRKVKCDERRPVCKRCENSPNKCEWLEPGQSLSARGQPSKSFSSPVGYGSPRLIASSESPNASLTPTDSASPADYISPGGSREPPRPSLSAAHIALANSLHLSSEDRAAFAYIPGSMLVLCYGKLWPWSNFSYIYTHIASQYPGVMRSFIAVANMELRAKDLLAAQDAVDPAVVLERASRLGSAATVHYSQALQDLSSLLDHICQTAEQSCDIDALFTMWFLILRYEAHDSETIGSSLLHLEGIRSFLRPYLQGDVQKRLPCVAQGMLLYTLYLDADSATGNINSGQFCLDFLSREAHDYISHEHLFLSVRSALPKMWGELYPVSELLDDLENYRPLRLYHLCQGAKLELLRLARSTTHDGSEASSLKKLWRHVEHFSDEFADILLLAKKAPSSGGKRLMWTVYAAALDFHALQILCSSLDMYQETSFKPETSLSYIFTVATKALSEDPRQIYRFMWSLSVALGKTQSHGSQAWLSTQLARARVLLPRFGVPGLILEQCSGIQISNEG</sequence>
<gene>
    <name evidence="4" type="ORF">FUG_LOCUS145409</name>
</gene>
<dbReference type="InterPro" id="IPR036864">
    <property type="entry name" value="Zn2-C6_fun-type_DNA-bd_sf"/>
</dbReference>
<dbReference type="PROSITE" id="PS50048">
    <property type="entry name" value="ZN2_CY6_FUNGAL_2"/>
    <property type="match status" value="1"/>
</dbReference>
<dbReference type="GO" id="GO:0008270">
    <property type="term" value="F:zinc ion binding"/>
    <property type="evidence" value="ECO:0007669"/>
    <property type="project" value="InterPro"/>
</dbReference>
<dbReference type="PANTHER" id="PTHR37534:SF46">
    <property type="entry name" value="ZN(II)2CYS6 TRANSCRIPTION FACTOR (EUROFUNG)"/>
    <property type="match status" value="1"/>
</dbReference>
<dbReference type="InterPro" id="IPR001138">
    <property type="entry name" value="Zn2Cys6_DnaBD"/>
</dbReference>
<dbReference type="CDD" id="cd00067">
    <property type="entry name" value="GAL4"/>
    <property type="match status" value="1"/>
</dbReference>
<dbReference type="GO" id="GO:0000981">
    <property type="term" value="F:DNA-binding transcription factor activity, RNA polymerase II-specific"/>
    <property type="evidence" value="ECO:0007669"/>
    <property type="project" value="InterPro"/>
</dbReference>
<protein>
    <recommendedName>
        <fullName evidence="3">Zn(2)-C6 fungal-type domain-containing protein</fullName>
    </recommendedName>
</protein>
<dbReference type="EMBL" id="CAAKMV010000111">
    <property type="protein sequence ID" value="VIO55222.1"/>
    <property type="molecule type" value="Genomic_DNA"/>
</dbReference>
<reference evidence="4" key="1">
    <citation type="submission" date="2019-04" db="EMBL/GenBank/DDBJ databases">
        <authorList>
            <person name="Melise S."/>
            <person name="Noan J."/>
            <person name="Okalmin O."/>
        </authorList>
    </citation>
    <scope>NUCLEOTIDE SEQUENCE</scope>
    <source>
        <strain evidence="4">FN9</strain>
    </source>
</reference>
<dbReference type="Gene3D" id="4.10.240.10">
    <property type="entry name" value="Zn(2)-C6 fungal-type DNA-binding domain"/>
    <property type="match status" value="1"/>
</dbReference>
<keyword evidence="1" id="KW-0539">Nucleus</keyword>
<dbReference type="PROSITE" id="PS00463">
    <property type="entry name" value="ZN2_CY6_FUNGAL_1"/>
    <property type="match status" value="1"/>
</dbReference>
<evidence type="ECO:0000256" key="2">
    <source>
        <dbReference type="SAM" id="MobiDB-lite"/>
    </source>
</evidence>
<name>A0A4E9E6L4_GIBZA</name>
<dbReference type="SUPFAM" id="SSF57701">
    <property type="entry name" value="Zn2/Cys6 DNA-binding domain"/>
    <property type="match status" value="1"/>
</dbReference>
<dbReference type="AlphaFoldDB" id="A0A4E9E6L4"/>
<dbReference type="SMART" id="SM00066">
    <property type="entry name" value="GAL4"/>
    <property type="match status" value="1"/>
</dbReference>
<feature type="compositionally biased region" description="Polar residues" evidence="2">
    <location>
        <begin position="106"/>
        <end position="120"/>
    </location>
</feature>
<accession>A0A4E9E6L4</accession>
<feature type="compositionally biased region" description="Polar residues" evidence="2">
    <location>
        <begin position="80"/>
        <end position="94"/>
    </location>
</feature>
<proteinExistence type="predicted"/>
<dbReference type="Pfam" id="PF00172">
    <property type="entry name" value="Zn_clus"/>
    <property type="match status" value="1"/>
</dbReference>
<evidence type="ECO:0000259" key="3">
    <source>
        <dbReference type="PROSITE" id="PS50048"/>
    </source>
</evidence>
<feature type="region of interest" description="Disordered" evidence="2">
    <location>
        <begin position="77"/>
        <end position="138"/>
    </location>
</feature>
<feature type="domain" description="Zn(2)-C6 fungal-type" evidence="3">
    <location>
        <begin position="45"/>
        <end position="75"/>
    </location>
</feature>
<organism evidence="4">
    <name type="scientific">Gibberella zeae</name>
    <name type="common">Wheat head blight fungus</name>
    <name type="synonym">Fusarium graminearum</name>
    <dbReference type="NCBI Taxonomy" id="5518"/>
    <lineage>
        <taxon>Eukaryota</taxon>
        <taxon>Fungi</taxon>
        <taxon>Dikarya</taxon>
        <taxon>Ascomycota</taxon>
        <taxon>Pezizomycotina</taxon>
        <taxon>Sordariomycetes</taxon>
        <taxon>Hypocreomycetidae</taxon>
        <taxon>Hypocreales</taxon>
        <taxon>Nectriaceae</taxon>
        <taxon>Fusarium</taxon>
    </lineage>
</organism>